<evidence type="ECO:0000313" key="4">
    <source>
        <dbReference type="Proteomes" id="UP001153269"/>
    </source>
</evidence>
<dbReference type="InterPro" id="IPR007110">
    <property type="entry name" value="Ig-like_dom"/>
</dbReference>
<protein>
    <recommendedName>
        <fullName evidence="2">Ig-like domain-containing protein</fullName>
    </recommendedName>
</protein>
<dbReference type="PROSITE" id="PS50835">
    <property type="entry name" value="IG_LIKE"/>
    <property type="match status" value="1"/>
</dbReference>
<evidence type="ECO:0000313" key="3">
    <source>
        <dbReference type="EMBL" id="CAB1449642.1"/>
    </source>
</evidence>
<name>A0A9N7Z4L4_PLEPL</name>
<gene>
    <name evidence="3" type="ORF">PLEPLA_LOCUS37327</name>
</gene>
<dbReference type="Gene3D" id="2.60.40.10">
    <property type="entry name" value="Immunoglobulins"/>
    <property type="match status" value="1"/>
</dbReference>
<sequence length="153" mass="17350">MLITVLYLSLLLNSGLTVNVLQSGDQVSRPGVTVILECSPGPGFTLQTIFMYWYRQKHYAAPVEFLLSEIDFSVGHFQSIINKDKNRFSLQIDEVFLNDSSRYYCVASHSDAQRPDRRHKCYAAVGVCENINTLKETVSVTLEVKPTLEKEQN</sequence>
<dbReference type="SMART" id="SM00406">
    <property type="entry name" value="IGv"/>
    <property type="match status" value="1"/>
</dbReference>
<reference evidence="3" key="1">
    <citation type="submission" date="2020-03" db="EMBL/GenBank/DDBJ databases">
        <authorList>
            <person name="Weist P."/>
        </authorList>
    </citation>
    <scope>NUCLEOTIDE SEQUENCE</scope>
</reference>
<dbReference type="EMBL" id="CADEAL010004023">
    <property type="protein sequence ID" value="CAB1449642.1"/>
    <property type="molecule type" value="Genomic_DNA"/>
</dbReference>
<feature type="chain" id="PRO_5040264048" description="Ig-like domain-containing protein" evidence="1">
    <location>
        <begin position="18"/>
        <end position="153"/>
    </location>
</feature>
<dbReference type="InterPro" id="IPR036179">
    <property type="entry name" value="Ig-like_dom_sf"/>
</dbReference>
<dbReference type="InterPro" id="IPR013783">
    <property type="entry name" value="Ig-like_fold"/>
</dbReference>
<dbReference type="AlphaFoldDB" id="A0A9N7Z4L4"/>
<dbReference type="Proteomes" id="UP001153269">
    <property type="component" value="Unassembled WGS sequence"/>
</dbReference>
<dbReference type="Pfam" id="PF07686">
    <property type="entry name" value="V-set"/>
    <property type="match status" value="1"/>
</dbReference>
<evidence type="ECO:0000256" key="1">
    <source>
        <dbReference type="SAM" id="SignalP"/>
    </source>
</evidence>
<dbReference type="SUPFAM" id="SSF48726">
    <property type="entry name" value="Immunoglobulin"/>
    <property type="match status" value="1"/>
</dbReference>
<accession>A0A9N7Z4L4</accession>
<comment type="caution">
    <text evidence="3">The sequence shown here is derived from an EMBL/GenBank/DDBJ whole genome shotgun (WGS) entry which is preliminary data.</text>
</comment>
<feature type="signal peptide" evidence="1">
    <location>
        <begin position="1"/>
        <end position="17"/>
    </location>
</feature>
<organism evidence="3 4">
    <name type="scientific">Pleuronectes platessa</name>
    <name type="common">European plaice</name>
    <dbReference type="NCBI Taxonomy" id="8262"/>
    <lineage>
        <taxon>Eukaryota</taxon>
        <taxon>Metazoa</taxon>
        <taxon>Chordata</taxon>
        <taxon>Craniata</taxon>
        <taxon>Vertebrata</taxon>
        <taxon>Euteleostomi</taxon>
        <taxon>Actinopterygii</taxon>
        <taxon>Neopterygii</taxon>
        <taxon>Teleostei</taxon>
        <taxon>Neoteleostei</taxon>
        <taxon>Acanthomorphata</taxon>
        <taxon>Carangaria</taxon>
        <taxon>Pleuronectiformes</taxon>
        <taxon>Pleuronectoidei</taxon>
        <taxon>Pleuronectidae</taxon>
        <taxon>Pleuronectes</taxon>
    </lineage>
</organism>
<feature type="domain" description="Ig-like" evidence="2">
    <location>
        <begin position="16"/>
        <end position="110"/>
    </location>
</feature>
<keyword evidence="1" id="KW-0732">Signal</keyword>
<dbReference type="InterPro" id="IPR013106">
    <property type="entry name" value="Ig_V-set"/>
</dbReference>
<evidence type="ECO:0000259" key="2">
    <source>
        <dbReference type="PROSITE" id="PS50835"/>
    </source>
</evidence>
<keyword evidence="4" id="KW-1185">Reference proteome</keyword>
<proteinExistence type="predicted"/>